<feature type="compositionally biased region" description="Basic residues" evidence="4">
    <location>
        <begin position="564"/>
        <end position="584"/>
    </location>
</feature>
<protein>
    <recommendedName>
        <fullName evidence="9">Glycoside hydrolase family 2</fullName>
    </recommendedName>
</protein>
<dbReference type="InterPro" id="IPR051913">
    <property type="entry name" value="GH2_Domain-Containing"/>
</dbReference>
<feature type="region of interest" description="Disordered" evidence="4">
    <location>
        <begin position="536"/>
        <end position="584"/>
    </location>
</feature>
<dbReference type="GO" id="GO:0004553">
    <property type="term" value="F:hydrolase activity, hydrolyzing O-glycosyl compounds"/>
    <property type="evidence" value="ECO:0007669"/>
    <property type="project" value="InterPro"/>
</dbReference>
<feature type="domain" description="Glycoside hydrolase family 2 immunoglobulin-like beta-sandwich" evidence="5">
    <location>
        <begin position="213"/>
        <end position="307"/>
    </location>
</feature>
<comment type="similarity">
    <text evidence="1">Belongs to the glycosyl hydrolase 2 family.</text>
</comment>
<proteinExistence type="inferred from homology"/>
<evidence type="ECO:0000256" key="2">
    <source>
        <dbReference type="ARBA" id="ARBA00022801"/>
    </source>
</evidence>
<keyword evidence="2" id="KW-0378">Hydrolase</keyword>
<dbReference type="Proteomes" id="UP000451860">
    <property type="component" value="Unassembled WGS sequence"/>
</dbReference>
<evidence type="ECO:0000256" key="3">
    <source>
        <dbReference type="ARBA" id="ARBA00023295"/>
    </source>
</evidence>
<dbReference type="PANTHER" id="PTHR42732:SF1">
    <property type="entry name" value="BETA-MANNOSIDASE"/>
    <property type="match status" value="1"/>
</dbReference>
<dbReference type="Gene3D" id="2.60.120.260">
    <property type="entry name" value="Galactose-binding domain-like"/>
    <property type="match status" value="1"/>
</dbReference>
<keyword evidence="8" id="KW-1185">Reference proteome</keyword>
<keyword evidence="3" id="KW-0326">Glycosidase</keyword>
<dbReference type="Gene3D" id="3.20.20.80">
    <property type="entry name" value="Glycosidases"/>
    <property type="match status" value="1"/>
</dbReference>
<dbReference type="InterPro" id="IPR036156">
    <property type="entry name" value="Beta-gal/glucu_dom_sf"/>
</dbReference>
<comment type="caution">
    <text evidence="7">The sequence shown here is derived from an EMBL/GenBank/DDBJ whole genome shotgun (WGS) entry which is preliminary data.</text>
</comment>
<dbReference type="OrthoDB" id="9762066at2"/>
<gene>
    <name evidence="7" type="ORF">GB883_05880</name>
</gene>
<dbReference type="GO" id="GO:0005975">
    <property type="term" value="P:carbohydrate metabolic process"/>
    <property type="evidence" value="ECO:0007669"/>
    <property type="project" value="InterPro"/>
</dbReference>
<name>A0A7J5URP4_9MICO</name>
<dbReference type="Gene3D" id="2.60.40.10">
    <property type="entry name" value="Immunoglobulins"/>
    <property type="match status" value="1"/>
</dbReference>
<dbReference type="Pfam" id="PF02836">
    <property type="entry name" value="Glyco_hydro_2_C"/>
    <property type="match status" value="1"/>
</dbReference>
<evidence type="ECO:0000313" key="8">
    <source>
        <dbReference type="Proteomes" id="UP000451860"/>
    </source>
</evidence>
<evidence type="ECO:0008006" key="9">
    <source>
        <dbReference type="Google" id="ProtNLM"/>
    </source>
</evidence>
<dbReference type="InterPro" id="IPR006103">
    <property type="entry name" value="Glyco_hydro_2_cat"/>
</dbReference>
<dbReference type="InterPro" id="IPR008979">
    <property type="entry name" value="Galactose-bd-like_sf"/>
</dbReference>
<organism evidence="7 8">
    <name type="scientific">Georgenia thermotolerans</name>
    <dbReference type="NCBI Taxonomy" id="527326"/>
    <lineage>
        <taxon>Bacteria</taxon>
        <taxon>Bacillati</taxon>
        <taxon>Actinomycetota</taxon>
        <taxon>Actinomycetes</taxon>
        <taxon>Micrococcales</taxon>
        <taxon>Bogoriellaceae</taxon>
        <taxon>Georgenia</taxon>
    </lineage>
</organism>
<dbReference type="AlphaFoldDB" id="A0A7J5URP4"/>
<evidence type="ECO:0000313" key="7">
    <source>
        <dbReference type="EMBL" id="KAE8765019.1"/>
    </source>
</evidence>
<evidence type="ECO:0000256" key="1">
    <source>
        <dbReference type="ARBA" id="ARBA00007401"/>
    </source>
</evidence>
<dbReference type="SUPFAM" id="SSF49785">
    <property type="entry name" value="Galactose-binding domain-like"/>
    <property type="match status" value="1"/>
</dbReference>
<sequence>MTTSQMPARPARRGVLSGLTAGRAESVLAQPARAQNHRAPHAIRRRPRRLLDEGWLVARNDGAAARHHAAVAWRPATLPHLDATPEGGASPIWYRRALHVPEAWRDKRLFLLLEGAGDLAEVHVDGHRVGGHVGGSTAFAVDVTEPLGRHAPGGEATVTVRVDGARHPGARTGHGSAGLHRNVWLVATEQVHLALLDHGSPGVRVETVALGPTRGVVRVHGRVVNDGAAETTARVRSRVLDADGVVVADARAEVRLAAGDAADVVLELPAIERPHLWSPEAPYLYRVSTVVDSEHGRDRVDTPLGLRHLGAGGAEFRLNGAPYRLVPTGLHGDGADGRAYTDADRIRGLELVKRLGANVVRLTHDASSPAVLEAADELGLLVWQEVPPVGPAALAGAFAEDHLASVREMVRQLAHHPSVAVWGTLDELTLPASGLTVRPGDVAGEAPPSEFARELVRLGDELVRAEDPTRPTASVSDDTRAPWAAPLYQAWALGHLYPSLALPYAGAPGRPGRAEESVTVGAGVEHLAAQGTLLLASSPGPDRALGVGSPSPDRAHTTGDGGSKPHRAPVRRRRAAGALHRRSA</sequence>
<dbReference type="InterPro" id="IPR017853">
    <property type="entry name" value="GH"/>
</dbReference>
<dbReference type="EMBL" id="WHJE01000017">
    <property type="protein sequence ID" value="KAE8765019.1"/>
    <property type="molecule type" value="Genomic_DNA"/>
</dbReference>
<dbReference type="SUPFAM" id="SSF51445">
    <property type="entry name" value="(Trans)glycosidases"/>
    <property type="match status" value="1"/>
</dbReference>
<dbReference type="SUPFAM" id="SSF49303">
    <property type="entry name" value="beta-Galactosidase/glucuronidase domain"/>
    <property type="match status" value="1"/>
</dbReference>
<dbReference type="RefSeq" id="WP_152199598.1">
    <property type="nucleotide sequence ID" value="NZ_VUKF01000001.1"/>
</dbReference>
<accession>A0A7J5URP4</accession>
<dbReference type="InterPro" id="IPR013783">
    <property type="entry name" value="Ig-like_fold"/>
</dbReference>
<dbReference type="PANTHER" id="PTHR42732">
    <property type="entry name" value="BETA-GALACTOSIDASE"/>
    <property type="match status" value="1"/>
</dbReference>
<evidence type="ECO:0000256" key="4">
    <source>
        <dbReference type="SAM" id="MobiDB-lite"/>
    </source>
</evidence>
<evidence type="ECO:0000259" key="5">
    <source>
        <dbReference type="Pfam" id="PF00703"/>
    </source>
</evidence>
<evidence type="ECO:0000259" key="6">
    <source>
        <dbReference type="Pfam" id="PF02836"/>
    </source>
</evidence>
<dbReference type="InterPro" id="IPR006102">
    <property type="entry name" value="Ig-like_GH2"/>
</dbReference>
<feature type="domain" description="Glycoside hydrolase family 2 catalytic" evidence="6">
    <location>
        <begin position="335"/>
        <end position="477"/>
    </location>
</feature>
<dbReference type="Pfam" id="PF00703">
    <property type="entry name" value="Glyco_hydro_2"/>
    <property type="match status" value="1"/>
</dbReference>
<reference evidence="7 8" key="1">
    <citation type="submission" date="2019-10" db="EMBL/GenBank/DDBJ databases">
        <title>Georgenia wutianyii sp. nov. and Georgenia yuyongxinii sp. nov. isolated from plateau pika (Ochotona curzoniae) in the Qinghai-Tibet plateau of China.</title>
        <authorList>
            <person name="Tian Z."/>
        </authorList>
    </citation>
    <scope>NUCLEOTIDE SEQUENCE [LARGE SCALE GENOMIC DNA]</scope>
    <source>
        <strain evidence="7 8">DSM 21501</strain>
    </source>
</reference>